<organism evidence="9 10">
    <name type="scientific">Zostera marina</name>
    <name type="common">Eelgrass</name>
    <dbReference type="NCBI Taxonomy" id="29655"/>
    <lineage>
        <taxon>Eukaryota</taxon>
        <taxon>Viridiplantae</taxon>
        <taxon>Streptophyta</taxon>
        <taxon>Embryophyta</taxon>
        <taxon>Tracheophyta</taxon>
        <taxon>Spermatophyta</taxon>
        <taxon>Magnoliopsida</taxon>
        <taxon>Liliopsida</taxon>
        <taxon>Zosteraceae</taxon>
        <taxon>Zostera</taxon>
    </lineage>
</organism>
<dbReference type="FunFam" id="1.10.472.10:FF:000167">
    <property type="entry name" value="Mitotic cyclin 6"/>
    <property type="match status" value="1"/>
</dbReference>
<dbReference type="GO" id="GO:0016538">
    <property type="term" value="F:cyclin-dependent protein serine/threonine kinase regulator activity"/>
    <property type="evidence" value="ECO:0000318"/>
    <property type="project" value="GO_Central"/>
</dbReference>
<dbReference type="Gene3D" id="1.10.472.10">
    <property type="entry name" value="Cyclin-like"/>
    <property type="match status" value="2"/>
</dbReference>
<dbReference type="SUPFAM" id="SSF47954">
    <property type="entry name" value="Cyclin-like"/>
    <property type="match status" value="2"/>
</dbReference>
<dbReference type="SMART" id="SM00385">
    <property type="entry name" value="CYCLIN"/>
    <property type="match status" value="2"/>
</dbReference>
<keyword evidence="4" id="KW-0131">Cell cycle</keyword>
<dbReference type="Proteomes" id="UP000036987">
    <property type="component" value="Unassembled WGS sequence"/>
</dbReference>
<dbReference type="InterPro" id="IPR048258">
    <property type="entry name" value="Cyclins_cyclin-box"/>
</dbReference>
<dbReference type="STRING" id="29655.A0A0K9NHG5"/>
<comment type="similarity">
    <text evidence="1">Belongs to the cyclin family. Cyclin AB subfamily.</text>
</comment>
<evidence type="ECO:0000313" key="10">
    <source>
        <dbReference type="Proteomes" id="UP000036987"/>
    </source>
</evidence>
<keyword evidence="10" id="KW-1185">Reference proteome</keyword>
<dbReference type="InterPro" id="IPR013763">
    <property type="entry name" value="Cyclin-like_dom"/>
</dbReference>
<gene>
    <name evidence="9" type="ORF">ZOSMA_98G00250</name>
</gene>
<feature type="domain" description="Cyclin-like" evidence="7">
    <location>
        <begin position="275"/>
        <end position="359"/>
    </location>
</feature>
<sequence length="516" mass="58394">MNKQRTSVVVCNEPTLRMTRSRTAAAAAAVGSRTSLYVLDHSRPENNLTNQRRSKKTSSSSTNTAKTLLRGKRKTPLRDLTNVVAAVTNNGMGISRLLPLRKPDTKINQMRKSNKTFSDVSALRNLPSKRKAASLVDITNLDHQNPIKRCNSRPMVQPKKLLKIKLDSSKNKKDGGGKINEATTRIEGTSGFKDEVSFSDRHDSENVQKSHLKSDIEGNFIDIDSDHANPQMCSLYVTDIYSNLQAHELDHRPTTNFIETIQHDITQNMRAILIDWLVEVADEYKLVPDTLYLTVNMIDRFLSQNFIIRQDLQLLGVTCMLIASKYEEIMAPRIEEFCFMTDNTYNAEDVRGMEKKVLNHLGFKLSVPTVKTFLRRFLRAAQASYKVPTLMLEFLANYLVELTLIDYAFLKFIPSIVAASAVFLARWTLDQSGSPWNSTLEHYTCYKASELKTVVLAIRELKKKSENFPLHAIHNKYMLLKFKSVANIVLPDNLITPAVFGDDYTCSFEICAADSP</sequence>
<keyword evidence="2" id="KW-0132">Cell division</keyword>
<evidence type="ECO:0000256" key="4">
    <source>
        <dbReference type="ARBA" id="ARBA00023306"/>
    </source>
</evidence>
<proteinExistence type="inferred from homology"/>
<evidence type="ECO:0000259" key="7">
    <source>
        <dbReference type="SMART" id="SM00385"/>
    </source>
</evidence>
<evidence type="ECO:0000256" key="6">
    <source>
        <dbReference type="SAM" id="MobiDB-lite"/>
    </source>
</evidence>
<dbReference type="InterPro" id="IPR039361">
    <property type="entry name" value="Cyclin"/>
</dbReference>
<dbReference type="PIRSF" id="PIRSF001771">
    <property type="entry name" value="Cyclin_A_B_D_E"/>
    <property type="match status" value="1"/>
</dbReference>
<evidence type="ECO:0000313" key="9">
    <source>
        <dbReference type="EMBL" id="KMZ56201.1"/>
    </source>
</evidence>
<dbReference type="InterPro" id="IPR046965">
    <property type="entry name" value="Cyclin_A/B-like"/>
</dbReference>
<dbReference type="EMBL" id="LFYR01002215">
    <property type="protein sequence ID" value="KMZ56201.1"/>
    <property type="molecule type" value="Genomic_DNA"/>
</dbReference>
<name>A0A0K9NHG5_ZOSMR</name>
<dbReference type="GO" id="GO:0005737">
    <property type="term" value="C:cytoplasm"/>
    <property type="evidence" value="ECO:0000318"/>
    <property type="project" value="GO_Central"/>
</dbReference>
<protein>
    <submittedName>
        <fullName evidence="9">Cyclin-A2-1</fullName>
    </submittedName>
</protein>
<dbReference type="SMART" id="SM01332">
    <property type="entry name" value="Cyclin_C"/>
    <property type="match status" value="1"/>
</dbReference>
<dbReference type="GO" id="GO:0000307">
    <property type="term" value="C:cyclin-dependent protein kinase holoenzyme complex"/>
    <property type="evidence" value="ECO:0000318"/>
    <property type="project" value="GO_Central"/>
</dbReference>
<feature type="compositionally biased region" description="Low complexity" evidence="6">
    <location>
        <begin position="57"/>
        <end position="67"/>
    </location>
</feature>
<dbReference type="Pfam" id="PF02984">
    <property type="entry name" value="Cyclin_C"/>
    <property type="match status" value="1"/>
</dbReference>
<feature type="domain" description="Cyclin-like" evidence="7">
    <location>
        <begin position="372"/>
        <end position="460"/>
    </location>
</feature>
<dbReference type="AlphaFoldDB" id="A0A0K9NHG5"/>
<dbReference type="CDD" id="cd20506">
    <property type="entry name" value="CYCLIN_AtCycA-like_rpt2"/>
    <property type="match status" value="1"/>
</dbReference>
<accession>A0A0K9NHG5</accession>
<dbReference type="Pfam" id="PF00134">
    <property type="entry name" value="Cyclin_N"/>
    <property type="match status" value="1"/>
</dbReference>
<dbReference type="GO" id="GO:0005634">
    <property type="term" value="C:nucleus"/>
    <property type="evidence" value="ECO:0000318"/>
    <property type="project" value="GO_Central"/>
</dbReference>
<evidence type="ECO:0000256" key="2">
    <source>
        <dbReference type="ARBA" id="ARBA00022618"/>
    </source>
</evidence>
<dbReference type="PANTHER" id="PTHR10177">
    <property type="entry name" value="CYCLINS"/>
    <property type="match status" value="1"/>
</dbReference>
<evidence type="ECO:0000259" key="8">
    <source>
        <dbReference type="SMART" id="SM01332"/>
    </source>
</evidence>
<dbReference type="InterPro" id="IPR006671">
    <property type="entry name" value="Cyclin_N"/>
</dbReference>
<evidence type="ECO:0000256" key="3">
    <source>
        <dbReference type="ARBA" id="ARBA00023127"/>
    </source>
</evidence>
<dbReference type="PROSITE" id="PS00292">
    <property type="entry name" value="CYCLINS"/>
    <property type="match status" value="1"/>
</dbReference>
<feature type="domain" description="Cyclin C-terminal" evidence="8">
    <location>
        <begin position="368"/>
        <end position="491"/>
    </location>
</feature>
<dbReference type="InterPro" id="IPR004367">
    <property type="entry name" value="Cyclin_C-dom"/>
</dbReference>
<keyword evidence="3 5" id="KW-0195">Cyclin</keyword>
<comment type="caution">
    <text evidence="9">The sequence shown here is derived from an EMBL/GenBank/DDBJ whole genome shotgun (WGS) entry which is preliminary data.</text>
</comment>
<dbReference type="InterPro" id="IPR036915">
    <property type="entry name" value="Cyclin-like_sf"/>
</dbReference>
<evidence type="ECO:0000256" key="1">
    <source>
        <dbReference type="ARBA" id="ARBA00006955"/>
    </source>
</evidence>
<evidence type="ECO:0000256" key="5">
    <source>
        <dbReference type="RuleBase" id="RU000383"/>
    </source>
</evidence>
<dbReference type="GO" id="GO:0000082">
    <property type="term" value="P:G1/S transition of mitotic cell cycle"/>
    <property type="evidence" value="ECO:0000318"/>
    <property type="project" value="GO_Central"/>
</dbReference>
<dbReference type="FunFam" id="1.10.472.10:FF:000013">
    <property type="entry name" value="Cyclin A1"/>
    <property type="match status" value="1"/>
</dbReference>
<reference evidence="10" key="1">
    <citation type="journal article" date="2016" name="Nature">
        <title>The genome of the seagrass Zostera marina reveals angiosperm adaptation to the sea.</title>
        <authorList>
            <person name="Olsen J.L."/>
            <person name="Rouze P."/>
            <person name="Verhelst B."/>
            <person name="Lin Y.-C."/>
            <person name="Bayer T."/>
            <person name="Collen J."/>
            <person name="Dattolo E."/>
            <person name="De Paoli E."/>
            <person name="Dittami S."/>
            <person name="Maumus F."/>
            <person name="Michel G."/>
            <person name="Kersting A."/>
            <person name="Lauritano C."/>
            <person name="Lohaus R."/>
            <person name="Toepel M."/>
            <person name="Tonon T."/>
            <person name="Vanneste K."/>
            <person name="Amirebrahimi M."/>
            <person name="Brakel J."/>
            <person name="Bostroem C."/>
            <person name="Chovatia M."/>
            <person name="Grimwood J."/>
            <person name="Jenkins J.W."/>
            <person name="Jueterbock A."/>
            <person name="Mraz A."/>
            <person name="Stam W.T."/>
            <person name="Tice H."/>
            <person name="Bornberg-Bauer E."/>
            <person name="Green P.J."/>
            <person name="Pearson G.A."/>
            <person name="Procaccini G."/>
            <person name="Duarte C.M."/>
            <person name="Schmutz J."/>
            <person name="Reusch T.B.H."/>
            <person name="Van de Peer Y."/>
        </authorList>
    </citation>
    <scope>NUCLEOTIDE SEQUENCE [LARGE SCALE GENOMIC DNA]</scope>
    <source>
        <strain evidence="10">cv. Finnish</strain>
    </source>
</reference>
<dbReference type="GO" id="GO:0051301">
    <property type="term" value="P:cell division"/>
    <property type="evidence" value="ECO:0007669"/>
    <property type="project" value="UniProtKB-KW"/>
</dbReference>
<feature type="region of interest" description="Disordered" evidence="6">
    <location>
        <begin position="42"/>
        <end position="68"/>
    </location>
</feature>
<dbReference type="OrthoDB" id="5590282at2759"/>